<dbReference type="PANTHER" id="PTHR30337">
    <property type="entry name" value="COMPONENT OF ATP-DEPENDENT DSDNA EXONUCLEASE"/>
    <property type="match status" value="1"/>
</dbReference>
<keyword evidence="4 6" id="KW-0378">Hydrolase</keyword>
<proteinExistence type="inferred from homology"/>
<dbReference type="InterPro" id="IPR004843">
    <property type="entry name" value="Calcineurin-like_PHP"/>
</dbReference>
<gene>
    <name evidence="6" type="primary">sbcD</name>
    <name evidence="8" type="ORF">SAMN00808754_2918</name>
</gene>
<comment type="function">
    <text evidence="6">SbcCD cleaves DNA hairpin structures. These structures can inhibit DNA replication and are intermediates in certain DNA recombination reactions. The complex acts as a 3'-&gt;5' double strand exonuclease that can open hairpins. It also has a 5' single-strand endonuclease activity.</text>
</comment>
<dbReference type="STRING" id="698762.SAMN00808754_2918"/>
<dbReference type="AlphaFoldDB" id="A0A1W1W1M0"/>
<dbReference type="InterPro" id="IPR041796">
    <property type="entry name" value="Mre11_N"/>
</dbReference>
<organism evidence="8 9">
    <name type="scientific">Thermanaeromonas toyohensis ToBE</name>
    <dbReference type="NCBI Taxonomy" id="698762"/>
    <lineage>
        <taxon>Bacteria</taxon>
        <taxon>Bacillati</taxon>
        <taxon>Bacillota</taxon>
        <taxon>Clostridia</taxon>
        <taxon>Neomoorellales</taxon>
        <taxon>Neomoorellaceae</taxon>
        <taxon>Thermanaeromonas</taxon>
    </lineage>
</organism>
<keyword evidence="5 6" id="KW-0269">Exonuclease</keyword>
<feature type="domain" description="Calcineurin-like phosphoesterase" evidence="7">
    <location>
        <begin position="1"/>
        <end position="242"/>
    </location>
</feature>
<evidence type="ECO:0000313" key="9">
    <source>
        <dbReference type="Proteomes" id="UP000192569"/>
    </source>
</evidence>
<dbReference type="SUPFAM" id="SSF56300">
    <property type="entry name" value="Metallo-dependent phosphatases"/>
    <property type="match status" value="1"/>
</dbReference>
<dbReference type="Pfam" id="PF00149">
    <property type="entry name" value="Metallophos"/>
    <property type="match status" value="1"/>
</dbReference>
<keyword evidence="6" id="KW-0233">DNA recombination</keyword>
<dbReference type="PANTHER" id="PTHR30337:SF0">
    <property type="entry name" value="NUCLEASE SBCCD SUBUNIT D"/>
    <property type="match status" value="1"/>
</dbReference>
<sequence length="418" mass="46754">MRILHTSDWHLGRTLEGSSRLAEQREFINTLCDLAEAEDVHLILVTGDVFDTFNPPAEAENLFFSALERLCRGGRRGVVVIAGNHDSPERIRAASPLALDHGICLVGYPLEELPLGKGKGGVERVASGPGWLELKIPGCEEHAVVGTLAYPSEARLNELLTDTLEEEIMQQAYSERVKALLRDLSRHFRRDTINLLMSHLYIAGGKESDSERPIQLGGALAVAPAALPETAHYIALGHLHRPQAIEGAPAPCRYAGSPLAYSFSEADHQKEVVLIEAQPGAPAILKRLPITCGRPLKIWQASSLEEFFNWCQEERNLHCWVDLEIEASEPLSPRDIAEIRRRHPGVVNIRVRLPETLVSFREAYRAFLPLKEQFRLFAVRELGSEPPQELVDLFLELVNTEEVSEEVFNEDLQKGERR</sequence>
<dbReference type="EMBL" id="LT838272">
    <property type="protein sequence ID" value="SMB99466.1"/>
    <property type="molecule type" value="Genomic_DNA"/>
</dbReference>
<evidence type="ECO:0000313" key="8">
    <source>
        <dbReference type="EMBL" id="SMB99466.1"/>
    </source>
</evidence>
<dbReference type="Proteomes" id="UP000192569">
    <property type="component" value="Chromosome I"/>
</dbReference>
<evidence type="ECO:0000256" key="3">
    <source>
        <dbReference type="ARBA" id="ARBA00022722"/>
    </source>
</evidence>
<evidence type="ECO:0000256" key="5">
    <source>
        <dbReference type="ARBA" id="ARBA00022839"/>
    </source>
</evidence>
<dbReference type="OrthoDB" id="9773856at2"/>
<dbReference type="InterPro" id="IPR050535">
    <property type="entry name" value="DNA_Repair-Maintenance_Comp"/>
</dbReference>
<reference evidence="8 9" key="1">
    <citation type="submission" date="2017-04" db="EMBL/GenBank/DDBJ databases">
        <authorList>
            <person name="Afonso C.L."/>
            <person name="Miller P.J."/>
            <person name="Scott M.A."/>
            <person name="Spackman E."/>
            <person name="Goraichik I."/>
            <person name="Dimitrov K.M."/>
            <person name="Suarez D.L."/>
            <person name="Swayne D.E."/>
        </authorList>
    </citation>
    <scope>NUCLEOTIDE SEQUENCE [LARGE SCALE GENOMIC DNA]</scope>
    <source>
        <strain evidence="8 9">ToBE</strain>
    </source>
</reference>
<evidence type="ECO:0000256" key="4">
    <source>
        <dbReference type="ARBA" id="ARBA00022801"/>
    </source>
</evidence>
<keyword evidence="6" id="KW-0235">DNA replication</keyword>
<comment type="subunit">
    <text evidence="6">Heterodimer of SbcC and SbcD.</text>
</comment>
<dbReference type="CDD" id="cd00840">
    <property type="entry name" value="MPP_Mre11_N"/>
    <property type="match status" value="1"/>
</dbReference>
<dbReference type="RefSeq" id="WP_084666597.1">
    <property type="nucleotide sequence ID" value="NZ_LT838272.1"/>
</dbReference>
<dbReference type="Gene3D" id="3.60.21.10">
    <property type="match status" value="1"/>
</dbReference>
<evidence type="ECO:0000256" key="2">
    <source>
        <dbReference type="ARBA" id="ARBA00013365"/>
    </source>
</evidence>
<evidence type="ECO:0000256" key="1">
    <source>
        <dbReference type="ARBA" id="ARBA00010555"/>
    </source>
</evidence>
<keyword evidence="9" id="KW-1185">Reference proteome</keyword>
<evidence type="ECO:0000256" key="6">
    <source>
        <dbReference type="RuleBase" id="RU363069"/>
    </source>
</evidence>
<dbReference type="GO" id="GO:0008408">
    <property type="term" value="F:3'-5' exonuclease activity"/>
    <property type="evidence" value="ECO:0007669"/>
    <property type="project" value="InterPro"/>
</dbReference>
<keyword evidence="6" id="KW-0255">Endonuclease</keyword>
<dbReference type="NCBIfam" id="TIGR00619">
    <property type="entry name" value="sbcd"/>
    <property type="match status" value="2"/>
</dbReference>
<comment type="similarity">
    <text evidence="1 6">Belongs to the SbcD family.</text>
</comment>
<dbReference type="GO" id="GO:0006310">
    <property type="term" value="P:DNA recombination"/>
    <property type="evidence" value="ECO:0007669"/>
    <property type="project" value="UniProtKB-KW"/>
</dbReference>
<dbReference type="InterPro" id="IPR029052">
    <property type="entry name" value="Metallo-depent_PP-like"/>
</dbReference>
<dbReference type="GO" id="GO:0006260">
    <property type="term" value="P:DNA replication"/>
    <property type="evidence" value="ECO:0007669"/>
    <property type="project" value="UniProtKB-KW"/>
</dbReference>
<dbReference type="InterPro" id="IPR004593">
    <property type="entry name" value="SbcD"/>
</dbReference>
<keyword evidence="3 6" id="KW-0540">Nuclease</keyword>
<protein>
    <recommendedName>
        <fullName evidence="2 6">Nuclease SbcCD subunit D</fullName>
    </recommendedName>
</protein>
<name>A0A1W1W1M0_9FIRM</name>
<dbReference type="GO" id="GO:0004519">
    <property type="term" value="F:endonuclease activity"/>
    <property type="evidence" value="ECO:0007669"/>
    <property type="project" value="UniProtKB-KW"/>
</dbReference>
<accession>A0A1W1W1M0</accession>
<evidence type="ECO:0000259" key="7">
    <source>
        <dbReference type="Pfam" id="PF00149"/>
    </source>
</evidence>